<dbReference type="PANTHER" id="PTHR13932:SF6">
    <property type="entry name" value="OXYGEN-INDEPENDENT COPROPORPHYRINOGEN III OXIDASE"/>
    <property type="match status" value="1"/>
</dbReference>
<proteinExistence type="inferred from homology"/>
<protein>
    <recommendedName>
        <fullName evidence="15">Coproporphyrinogen-III oxidase</fullName>
        <ecNumber evidence="15">1.3.98.3</ecNumber>
    </recommendedName>
</protein>
<dbReference type="GO" id="GO:0005737">
    <property type="term" value="C:cytoplasm"/>
    <property type="evidence" value="ECO:0007669"/>
    <property type="project" value="UniProtKB-SubCell"/>
</dbReference>
<keyword evidence="10 15" id="KW-0408">Iron</keyword>
<evidence type="ECO:0000256" key="7">
    <source>
        <dbReference type="ARBA" id="ARBA00022691"/>
    </source>
</evidence>
<dbReference type="EC" id="1.3.98.3" evidence="15"/>
<feature type="binding site" evidence="16">
    <location>
        <position position="180"/>
    </location>
    <ligand>
        <name>S-adenosyl-L-methionine</name>
        <dbReference type="ChEBI" id="CHEBI:59789"/>
        <label>2</label>
    </ligand>
</feature>
<dbReference type="InterPro" id="IPR058240">
    <property type="entry name" value="rSAM_sf"/>
</dbReference>
<feature type="binding site" evidence="17">
    <location>
        <position position="64"/>
    </location>
    <ligand>
        <name>[4Fe-4S] cluster</name>
        <dbReference type="ChEBI" id="CHEBI:49883"/>
        <note>4Fe-4S-S-AdoMet</note>
    </ligand>
</feature>
<dbReference type="UniPathway" id="UPA00251">
    <property type="reaction ID" value="UER00323"/>
</dbReference>
<evidence type="ECO:0000313" key="20">
    <source>
        <dbReference type="Proteomes" id="UP000555393"/>
    </source>
</evidence>
<evidence type="ECO:0000256" key="14">
    <source>
        <dbReference type="ARBA" id="ARBA00048321"/>
    </source>
</evidence>
<dbReference type="AlphaFoldDB" id="A0A841LUU2"/>
<feature type="binding site" evidence="17">
    <location>
        <position position="61"/>
    </location>
    <ligand>
        <name>[4Fe-4S] cluster</name>
        <dbReference type="ChEBI" id="CHEBI:49883"/>
        <note>4Fe-4S-S-AdoMet</note>
    </ligand>
</feature>
<dbReference type="EMBL" id="JACIIU010000002">
    <property type="protein sequence ID" value="MBB6260267.1"/>
    <property type="molecule type" value="Genomic_DNA"/>
</dbReference>
<dbReference type="Gene3D" id="1.10.10.920">
    <property type="match status" value="1"/>
</dbReference>
<dbReference type="GO" id="GO:0051539">
    <property type="term" value="F:4 iron, 4 sulfur cluster binding"/>
    <property type="evidence" value="ECO:0007669"/>
    <property type="project" value="UniProtKB-KW"/>
</dbReference>
<feature type="binding site" evidence="16">
    <location>
        <position position="168"/>
    </location>
    <ligand>
        <name>S-adenosyl-L-methionine</name>
        <dbReference type="ChEBI" id="CHEBI:59789"/>
        <label>2</label>
    </ligand>
</feature>
<comment type="function">
    <text evidence="13">Involved in the heme biosynthesis. Catalyzes the anaerobic oxidative decarboxylation of propionate groups of rings A and B of coproporphyrinogen III to yield the vinyl groups in protoporphyrinogen IX.</text>
</comment>
<dbReference type="GO" id="GO:0006782">
    <property type="term" value="P:protoporphyrinogen IX biosynthetic process"/>
    <property type="evidence" value="ECO:0007669"/>
    <property type="project" value="UniProtKB-UniPathway"/>
</dbReference>
<dbReference type="PROSITE" id="PS51918">
    <property type="entry name" value="RADICAL_SAM"/>
    <property type="match status" value="1"/>
</dbReference>
<dbReference type="NCBIfam" id="TIGR00538">
    <property type="entry name" value="hemN"/>
    <property type="match status" value="1"/>
</dbReference>
<evidence type="ECO:0000256" key="17">
    <source>
        <dbReference type="PIRSR" id="PIRSR000167-2"/>
    </source>
</evidence>
<reference evidence="19 20" key="1">
    <citation type="submission" date="2020-08" db="EMBL/GenBank/DDBJ databases">
        <title>Genomic Encyclopedia of Type Strains, Phase IV (KMG-IV): sequencing the most valuable type-strain genomes for metagenomic binning, comparative biology and taxonomic classification.</title>
        <authorList>
            <person name="Goeker M."/>
        </authorList>
    </citation>
    <scope>NUCLEOTIDE SEQUENCE [LARGE SCALE GENOMIC DNA]</scope>
    <source>
        <strain evidence="19 20">DSM 22336</strain>
    </source>
</reference>
<gene>
    <name evidence="19" type="ORF">FHS77_000791</name>
</gene>
<dbReference type="InterPro" id="IPR023404">
    <property type="entry name" value="rSAM_horseshoe"/>
</dbReference>
<dbReference type="GO" id="GO:0046872">
    <property type="term" value="F:metal ion binding"/>
    <property type="evidence" value="ECO:0007669"/>
    <property type="project" value="UniProtKB-KW"/>
</dbReference>
<dbReference type="CDD" id="cd01335">
    <property type="entry name" value="Radical_SAM"/>
    <property type="match status" value="1"/>
</dbReference>
<evidence type="ECO:0000256" key="15">
    <source>
        <dbReference type="PIRNR" id="PIRNR000167"/>
    </source>
</evidence>
<keyword evidence="6 15" id="KW-0963">Cytoplasm</keyword>
<dbReference type="RefSeq" id="WP_184220278.1">
    <property type="nucleotide sequence ID" value="NZ_JACIIU010000002.1"/>
</dbReference>
<evidence type="ECO:0000313" key="19">
    <source>
        <dbReference type="EMBL" id="MBB6260267.1"/>
    </source>
</evidence>
<keyword evidence="9 15" id="KW-0560">Oxidoreductase</keyword>
<evidence type="ECO:0000256" key="8">
    <source>
        <dbReference type="ARBA" id="ARBA00022723"/>
    </source>
</evidence>
<dbReference type="PIRSF" id="PIRSF000167">
    <property type="entry name" value="HemN"/>
    <property type="match status" value="1"/>
</dbReference>
<evidence type="ECO:0000256" key="9">
    <source>
        <dbReference type="ARBA" id="ARBA00023002"/>
    </source>
</evidence>
<evidence type="ECO:0000256" key="13">
    <source>
        <dbReference type="ARBA" id="ARBA00024295"/>
    </source>
</evidence>
<keyword evidence="12 15" id="KW-0627">Porphyrin biosynthesis</keyword>
<feature type="domain" description="Radical SAM core" evidence="18">
    <location>
        <begin position="42"/>
        <end position="284"/>
    </location>
</feature>
<comment type="caution">
    <text evidence="19">The sequence shown here is derived from an EMBL/GenBank/DDBJ whole genome shotgun (WGS) entry which is preliminary data.</text>
</comment>
<feature type="binding site" evidence="16">
    <location>
        <position position="141"/>
    </location>
    <ligand>
        <name>S-adenosyl-L-methionine</name>
        <dbReference type="ChEBI" id="CHEBI:59789"/>
        <label>1</label>
    </ligand>
</feature>
<evidence type="ECO:0000256" key="12">
    <source>
        <dbReference type="ARBA" id="ARBA00023244"/>
    </source>
</evidence>
<feature type="binding site" evidence="16">
    <location>
        <position position="205"/>
    </location>
    <ligand>
        <name>S-adenosyl-L-methionine</name>
        <dbReference type="ChEBI" id="CHEBI:59789"/>
        <label>2</label>
    </ligand>
</feature>
<dbReference type="Pfam" id="PF04055">
    <property type="entry name" value="Radical_SAM"/>
    <property type="match status" value="1"/>
</dbReference>
<feature type="binding site" evidence="16">
    <location>
        <position position="51"/>
    </location>
    <ligand>
        <name>S-adenosyl-L-methionine</name>
        <dbReference type="ChEBI" id="CHEBI:59789"/>
        <label>1</label>
    </ligand>
</feature>
<dbReference type="SFLD" id="SFLDS00029">
    <property type="entry name" value="Radical_SAM"/>
    <property type="match status" value="1"/>
</dbReference>
<name>A0A841LUU2_9HYPH</name>
<keyword evidence="11 15" id="KW-0411">Iron-sulfur</keyword>
<comment type="similarity">
    <text evidence="3 15">Belongs to the anaerobic coproporphyrinogen-III oxidase family.</text>
</comment>
<dbReference type="GO" id="GO:0004109">
    <property type="term" value="F:coproporphyrinogen oxidase activity"/>
    <property type="evidence" value="ECO:0007669"/>
    <property type="project" value="InterPro"/>
</dbReference>
<comment type="catalytic activity">
    <reaction evidence="14 15">
        <text>coproporphyrinogen III + 2 S-adenosyl-L-methionine = protoporphyrinogen IX + 2 5'-deoxyadenosine + 2 L-methionine + 2 CO2</text>
        <dbReference type="Rhea" id="RHEA:15425"/>
        <dbReference type="ChEBI" id="CHEBI:16526"/>
        <dbReference type="ChEBI" id="CHEBI:17319"/>
        <dbReference type="ChEBI" id="CHEBI:57307"/>
        <dbReference type="ChEBI" id="CHEBI:57309"/>
        <dbReference type="ChEBI" id="CHEBI:57844"/>
        <dbReference type="ChEBI" id="CHEBI:59789"/>
        <dbReference type="EC" id="1.3.98.3"/>
    </reaction>
</comment>
<dbReference type="SFLD" id="SFLDG01065">
    <property type="entry name" value="anaerobic_coproporphyrinogen-I"/>
    <property type="match status" value="1"/>
</dbReference>
<dbReference type="InterPro" id="IPR034505">
    <property type="entry name" value="Coproporphyrinogen-III_oxidase"/>
</dbReference>
<evidence type="ECO:0000256" key="11">
    <source>
        <dbReference type="ARBA" id="ARBA00023014"/>
    </source>
</evidence>
<feature type="binding site" evidence="16">
    <location>
        <position position="239"/>
    </location>
    <ligand>
        <name>S-adenosyl-L-methionine</name>
        <dbReference type="ChEBI" id="CHEBI:59789"/>
        <label>2</label>
    </ligand>
</feature>
<evidence type="ECO:0000256" key="16">
    <source>
        <dbReference type="PIRSR" id="PIRSR000167-1"/>
    </source>
</evidence>
<feature type="binding site" evidence="17">
    <location>
        <position position="57"/>
    </location>
    <ligand>
        <name>[4Fe-4S] cluster</name>
        <dbReference type="ChEBI" id="CHEBI:49883"/>
        <note>4Fe-4S-S-AdoMet</note>
    </ligand>
</feature>
<evidence type="ECO:0000256" key="2">
    <source>
        <dbReference type="ARBA" id="ARBA00004785"/>
    </source>
</evidence>
<keyword evidence="20" id="KW-1185">Reference proteome</keyword>
<evidence type="ECO:0000256" key="1">
    <source>
        <dbReference type="ARBA" id="ARBA00004496"/>
    </source>
</evidence>
<dbReference type="SUPFAM" id="SSF102114">
    <property type="entry name" value="Radical SAM enzymes"/>
    <property type="match status" value="1"/>
</dbReference>
<dbReference type="GO" id="GO:0051989">
    <property type="term" value="F:coproporphyrinogen dehydrogenase activity"/>
    <property type="evidence" value="ECO:0007669"/>
    <property type="project" value="UniProtKB-EC"/>
</dbReference>
<dbReference type="Proteomes" id="UP000555393">
    <property type="component" value="Unassembled WGS sequence"/>
</dbReference>
<feature type="binding site" evidence="16">
    <location>
        <begin position="109"/>
        <end position="110"/>
    </location>
    <ligand>
        <name>S-adenosyl-L-methionine</name>
        <dbReference type="ChEBI" id="CHEBI:59789"/>
        <label>2</label>
    </ligand>
</feature>
<comment type="pathway">
    <text evidence="2 15">Porphyrin-containing compound metabolism; protoporphyrin-IX biosynthesis; protoporphyrinogen-IX from coproporphyrinogen-III (AdoMet route): step 1/1.</text>
</comment>
<dbReference type="InterPro" id="IPR006638">
    <property type="entry name" value="Elp3/MiaA/NifB-like_rSAM"/>
</dbReference>
<sequence>MQEEIVRHYASLAVPRYTSYPTAADFTQQVTPTHMSSWLRQLGPQEAVSLYLHIPYCRQLCHYCGCHAKVARRDDVIDNFVQDLLAEIHLVGRHLSSRPQVKHLHWGGGTPSILHAQQFEKIIAALREHFDFDPHMEHAIELDPRTVTAELTKVLAAQGVNRASLGVQDVDPEVQKAIGRVQPLSVVKQAVDNLRGAGIERINFDLIYGLPLQTEETLRQTCQSVREFAPDRIAFYGYAHLPQRRANQRLIDNAALPDADARYAQAAVVRQCFTDFGYEEIGIDHFALSDDPLAVSAREGRLNRNFQGYTDDNCPTLIGFGPSSISQFWGGFAQNISDIKQYGLSVREGRLATLRGHIMRDRDRTRADVILALMCNFQADLNKLALGVDFSDEMALLRPLIADGIVTVRDGIVAMSRQRRQLIRPVAAIFDEFRRGNVHGFSFAV</sequence>
<keyword evidence="7 15" id="KW-0949">S-adenosyl-L-methionine</keyword>
<dbReference type="InterPro" id="IPR004558">
    <property type="entry name" value="Coprogen_oxidase_HemN"/>
</dbReference>
<feature type="binding site" evidence="16">
    <location>
        <position position="325"/>
    </location>
    <ligand>
        <name>S-adenosyl-L-methionine</name>
        <dbReference type="ChEBI" id="CHEBI:59789"/>
        <label>1</label>
    </ligand>
</feature>
<evidence type="ECO:0000259" key="18">
    <source>
        <dbReference type="PROSITE" id="PS51918"/>
    </source>
</evidence>
<dbReference type="InterPro" id="IPR007197">
    <property type="entry name" value="rSAM"/>
</dbReference>
<keyword evidence="8 15" id="KW-0479">Metal-binding</keyword>
<evidence type="ECO:0000256" key="4">
    <source>
        <dbReference type="ARBA" id="ARBA00011245"/>
    </source>
</evidence>
<evidence type="ECO:0000256" key="6">
    <source>
        <dbReference type="ARBA" id="ARBA00022490"/>
    </source>
</evidence>
<comment type="subcellular location">
    <subcellularLocation>
        <location evidence="1 15">Cytoplasm</location>
    </subcellularLocation>
</comment>
<comment type="cofactor">
    <cofactor evidence="15 17">
        <name>[4Fe-4S] cluster</name>
        <dbReference type="ChEBI" id="CHEBI:49883"/>
    </cofactor>
    <text evidence="15 17">Binds 1 [4Fe-4S] cluster. The cluster is coordinated with 3 cysteines and an exchangeable S-adenosyl-L-methionine.</text>
</comment>
<keyword evidence="5 15" id="KW-0004">4Fe-4S</keyword>
<evidence type="ECO:0000256" key="5">
    <source>
        <dbReference type="ARBA" id="ARBA00022485"/>
    </source>
</evidence>
<feature type="binding site" evidence="16">
    <location>
        <begin position="63"/>
        <end position="65"/>
    </location>
    <ligand>
        <name>S-adenosyl-L-methionine</name>
        <dbReference type="ChEBI" id="CHEBI:59789"/>
        <label>2</label>
    </ligand>
</feature>
<comment type="subunit">
    <text evidence="4">Monomer.</text>
</comment>
<accession>A0A841LUU2</accession>
<dbReference type="Gene3D" id="3.80.30.20">
    <property type="entry name" value="tm_1862 like domain"/>
    <property type="match status" value="1"/>
</dbReference>
<dbReference type="SMART" id="SM00729">
    <property type="entry name" value="Elp3"/>
    <property type="match status" value="1"/>
</dbReference>
<dbReference type="PANTHER" id="PTHR13932">
    <property type="entry name" value="COPROPORPHYRINIGEN III OXIDASE"/>
    <property type="match status" value="1"/>
</dbReference>
<organism evidence="19 20">
    <name type="scientific">Paenochrobactrum gallinarii</name>
    <dbReference type="NCBI Taxonomy" id="643673"/>
    <lineage>
        <taxon>Bacteria</taxon>
        <taxon>Pseudomonadati</taxon>
        <taxon>Pseudomonadota</taxon>
        <taxon>Alphaproteobacteria</taxon>
        <taxon>Hyphomicrobiales</taxon>
        <taxon>Brucellaceae</taxon>
        <taxon>Paenochrobactrum</taxon>
    </lineage>
</organism>
<feature type="binding site" evidence="16">
    <location>
        <position position="108"/>
    </location>
    <ligand>
        <name>S-adenosyl-L-methionine</name>
        <dbReference type="ChEBI" id="CHEBI:59789"/>
        <label>1</label>
    </ligand>
</feature>
<evidence type="ECO:0000256" key="3">
    <source>
        <dbReference type="ARBA" id="ARBA00005493"/>
    </source>
</evidence>
<evidence type="ECO:0000256" key="10">
    <source>
        <dbReference type="ARBA" id="ARBA00023004"/>
    </source>
</evidence>